<protein>
    <submittedName>
        <fullName evidence="4">CUB domain-containing protein</fullName>
    </submittedName>
</protein>
<sequence>MLSHDSDAILLGEFCKEQDLPRLCDHALLGNDTRHVRPCAAKESYTSSANELTVEIYLKQGSVLFPLQFLLRYEFVEQSAERRQGPEDAGPAACSRTFVSGSGYFGSPKNVFFYGRGGRRNLTCVFRFVPGSPEERVRVTLSRIHSVGEACTTETDARTDRSRCVYGAGSTAAANGVGGSRDDVTHARVTITHYPWPDIELPVGCACSGLRNPLSFESYPGAAVRVEFAVRDMNVTQDHRDFGFAAEYAFTRALPADRNACQDAREHRHLHGPGGFIDLTGVSSIGGHRPPRGPCDDFPWLIGPASAGSSMLRTGGFVFMKLRGYEIQRWRTNSFMCPTRNRVVVYTGAGDGPKTEKVICPYEASLNALRGSYEAFSPGWAEPLTGAQQLQPNSKTVAVEFLNREYGAYTVTWLEVSKMPRIMPSTNVYAMLSNVHPDCAYRCPELNACISSQFWCDGETHCPMGFDEDPVNCANRNGVNLVYVGVLGGTAVVLFTVTVVAAVVCLRCKANRSRRAEESRRRASQKSSSAVDPMMCAVDRAHYDKRFLEQNGGGVVGNSLGKRYPSSSDDLYLECKQDSMC</sequence>
<dbReference type="EMBL" id="VUJU01002272">
    <property type="protein sequence ID" value="KAF0761890.1"/>
    <property type="molecule type" value="Genomic_DNA"/>
</dbReference>
<keyword evidence="2" id="KW-0812">Transmembrane</keyword>
<dbReference type="SMART" id="SM00192">
    <property type="entry name" value="LDLa"/>
    <property type="match status" value="1"/>
</dbReference>
<dbReference type="Proteomes" id="UP000478052">
    <property type="component" value="Unassembled WGS sequence"/>
</dbReference>
<dbReference type="GO" id="GO:0005886">
    <property type="term" value="C:plasma membrane"/>
    <property type="evidence" value="ECO:0007669"/>
    <property type="project" value="TreeGrafter"/>
</dbReference>
<evidence type="ECO:0000256" key="2">
    <source>
        <dbReference type="SAM" id="Phobius"/>
    </source>
</evidence>
<evidence type="ECO:0000256" key="1">
    <source>
        <dbReference type="ARBA" id="ARBA00023157"/>
    </source>
</evidence>
<keyword evidence="5" id="KW-1185">Reference proteome</keyword>
<feature type="transmembrane region" description="Helical" evidence="2">
    <location>
        <begin position="481"/>
        <end position="506"/>
    </location>
</feature>
<evidence type="ECO:0000313" key="5">
    <source>
        <dbReference type="Proteomes" id="UP000478052"/>
    </source>
</evidence>
<keyword evidence="2" id="KW-0472">Membrane</keyword>
<keyword evidence="2" id="KW-1133">Transmembrane helix</keyword>
<name>A0A6G0YVL7_APHCR</name>
<dbReference type="InterPro" id="IPR002172">
    <property type="entry name" value="LDrepeatLR_classA_rpt"/>
</dbReference>
<dbReference type="Pfam" id="PF25090">
    <property type="entry name" value="DUF7805"/>
    <property type="match status" value="1"/>
</dbReference>
<proteinExistence type="predicted"/>
<dbReference type="Gene3D" id="2.40.128.620">
    <property type="match status" value="1"/>
</dbReference>
<feature type="domain" description="DUF7805" evidence="3">
    <location>
        <begin position="261"/>
        <end position="420"/>
    </location>
</feature>
<dbReference type="PANTHER" id="PTHR47537:SF3">
    <property type="entry name" value="CUB DOMAIN-CONTAINING PROTEIN"/>
    <property type="match status" value="1"/>
</dbReference>
<reference evidence="4 5" key="1">
    <citation type="submission" date="2019-08" db="EMBL/GenBank/DDBJ databases">
        <title>Whole genome of Aphis craccivora.</title>
        <authorList>
            <person name="Voronova N.V."/>
            <person name="Shulinski R.S."/>
            <person name="Bandarenka Y.V."/>
            <person name="Zhorov D.G."/>
            <person name="Warner D."/>
        </authorList>
    </citation>
    <scope>NUCLEOTIDE SEQUENCE [LARGE SCALE GENOMIC DNA]</scope>
    <source>
        <strain evidence="4">180601</strain>
        <tissue evidence="4">Whole Body</tissue>
    </source>
</reference>
<dbReference type="AlphaFoldDB" id="A0A6G0YVL7"/>
<dbReference type="InterPro" id="IPR053207">
    <property type="entry name" value="Non-NMDA_GluR_Accessory"/>
</dbReference>
<dbReference type="InterPro" id="IPR056707">
    <property type="entry name" value="DUF7805"/>
</dbReference>
<evidence type="ECO:0000259" key="3">
    <source>
        <dbReference type="Pfam" id="PF25090"/>
    </source>
</evidence>
<evidence type="ECO:0000313" key="4">
    <source>
        <dbReference type="EMBL" id="KAF0761890.1"/>
    </source>
</evidence>
<gene>
    <name evidence="4" type="ORF">FWK35_00028529</name>
</gene>
<dbReference type="PANTHER" id="PTHR47537">
    <property type="entry name" value="CUBILIN"/>
    <property type="match status" value="1"/>
</dbReference>
<comment type="caution">
    <text evidence="4">The sequence shown here is derived from an EMBL/GenBank/DDBJ whole genome shotgun (WGS) entry which is preliminary data.</text>
</comment>
<accession>A0A6G0YVL7</accession>
<dbReference type="OrthoDB" id="10037824at2759"/>
<organism evidence="4 5">
    <name type="scientific">Aphis craccivora</name>
    <name type="common">Cowpea aphid</name>
    <dbReference type="NCBI Taxonomy" id="307492"/>
    <lineage>
        <taxon>Eukaryota</taxon>
        <taxon>Metazoa</taxon>
        <taxon>Ecdysozoa</taxon>
        <taxon>Arthropoda</taxon>
        <taxon>Hexapoda</taxon>
        <taxon>Insecta</taxon>
        <taxon>Pterygota</taxon>
        <taxon>Neoptera</taxon>
        <taxon>Paraneoptera</taxon>
        <taxon>Hemiptera</taxon>
        <taxon>Sternorrhyncha</taxon>
        <taxon>Aphidomorpha</taxon>
        <taxon>Aphidoidea</taxon>
        <taxon>Aphididae</taxon>
        <taxon>Aphidini</taxon>
        <taxon>Aphis</taxon>
        <taxon>Aphis</taxon>
    </lineage>
</organism>
<keyword evidence="1" id="KW-1015">Disulfide bond</keyword>